<keyword evidence="3" id="KW-1185">Reference proteome</keyword>
<evidence type="ECO:0000313" key="2">
    <source>
        <dbReference type="EMBL" id="TYC52678.1"/>
    </source>
</evidence>
<comment type="caution">
    <text evidence="2">The sequence shown here is derived from an EMBL/GenBank/DDBJ whole genome shotgun (WGS) entry which is preliminary data.</text>
</comment>
<feature type="domain" description="Transposase IS66 central" evidence="1">
    <location>
        <begin position="52"/>
        <end position="81"/>
    </location>
</feature>
<dbReference type="AlphaFoldDB" id="A0A6C2CFK4"/>
<dbReference type="InterPro" id="IPR004291">
    <property type="entry name" value="Transposase_IS66_central"/>
</dbReference>
<organism evidence="2 3">
    <name type="scientific">Zoogloea oleivorans</name>
    <dbReference type="NCBI Taxonomy" id="1552750"/>
    <lineage>
        <taxon>Bacteria</taxon>
        <taxon>Pseudomonadati</taxon>
        <taxon>Pseudomonadota</taxon>
        <taxon>Betaproteobacteria</taxon>
        <taxon>Rhodocyclales</taxon>
        <taxon>Zoogloeaceae</taxon>
        <taxon>Zoogloea</taxon>
    </lineage>
</organism>
<gene>
    <name evidence="2" type="ORF">ETQ85_22605</name>
</gene>
<reference evidence="2 3" key="1">
    <citation type="submission" date="2019-01" db="EMBL/GenBank/DDBJ databases">
        <title>Zoogloea oleivorans genome sequencing and assembly.</title>
        <authorList>
            <person name="Tancsics A."/>
            <person name="Farkas M."/>
            <person name="Kriszt B."/>
            <person name="Maroti G."/>
            <person name="Horvath B."/>
        </authorList>
    </citation>
    <scope>NUCLEOTIDE SEQUENCE [LARGE SCALE GENOMIC DNA]</scope>
    <source>
        <strain evidence="2 3">Buc</strain>
    </source>
</reference>
<dbReference type="EMBL" id="SDKK01000031">
    <property type="protein sequence ID" value="TYC52678.1"/>
    <property type="molecule type" value="Genomic_DNA"/>
</dbReference>
<protein>
    <recommendedName>
        <fullName evidence="1">Transposase IS66 central domain-containing protein</fullName>
    </recommendedName>
</protein>
<evidence type="ECO:0000259" key="1">
    <source>
        <dbReference type="Pfam" id="PF03050"/>
    </source>
</evidence>
<dbReference type="Proteomes" id="UP000389128">
    <property type="component" value="Unassembled WGS sequence"/>
</dbReference>
<accession>A0A6C2CFK4</accession>
<dbReference type="OrthoDB" id="227350at2"/>
<proteinExistence type="predicted"/>
<dbReference type="Pfam" id="PF03050">
    <property type="entry name" value="DDE_Tnp_IS66"/>
    <property type="match status" value="1"/>
</dbReference>
<sequence length="88" mass="10301">MGSLLWSFLPVRQISSRIGTLRQRWDDRSRMSREVHVRFWKSVGVRFPRATRLPLYRQEGIFGRAGLAIPQSTLAQWVGQIFSPWSMP</sequence>
<name>A0A6C2CFK4_9RHOO</name>
<evidence type="ECO:0000313" key="3">
    <source>
        <dbReference type="Proteomes" id="UP000389128"/>
    </source>
</evidence>